<dbReference type="Proteomes" id="UP000217446">
    <property type="component" value="Unassembled WGS sequence"/>
</dbReference>
<dbReference type="STRING" id="1963.AQJ27_44755"/>
<gene>
    <name evidence="1" type="ORF">SO3561_08915</name>
</gene>
<dbReference type="InterPro" id="IPR036366">
    <property type="entry name" value="PGBDSf"/>
</dbReference>
<dbReference type="AlphaFoldDB" id="A0A250VT92"/>
<dbReference type="SUPFAM" id="SSF47090">
    <property type="entry name" value="PGBD-like"/>
    <property type="match status" value="1"/>
</dbReference>
<keyword evidence="2" id="KW-1185">Reference proteome</keyword>
<evidence type="ECO:0000313" key="2">
    <source>
        <dbReference type="Proteomes" id="UP000217446"/>
    </source>
</evidence>
<dbReference type="InterPro" id="IPR036365">
    <property type="entry name" value="PGBD-like_sf"/>
</dbReference>
<name>A0A250VT92_STROL</name>
<proteinExistence type="predicted"/>
<sequence>MTTFHAAIVHPDQTVTYCGEVDQDHVETVRALAGLEDVPRFVKEHPRQDGAFFVLRPDEEGGDLDWYQPVDAAPFTVRAPAPGLESAVAPQTAPSGPAYIDGVERLGGQVIGGAMDHPEAGPRFTWHVTVSPTGYFTSMASYLINAGFEPQVLYDPKTDRLGQFGPLTQSARALQNDGTRRTNREGTVNIQVEVVAMPSPPWTDGFDPAAKPNFRKLLAAGRAHNIPDVWPAGPPVTSSSQAMPRSRVIWQSEAGHYGHCHVPGNTHWDPGGIDITKVPGKAVAPTPPPPVPPKPATKPKVSLAHVVYAAKHDPAAAQGHTTHKAEVLLVERALAAEKLLASQYVDGSFGTLTVNAYKAWQGRLGYTGSAADGIPGKTSLAKLGSKHGFTITD</sequence>
<accession>A0A250VT92</accession>
<organism evidence="1 2">
    <name type="scientific">Streptomyces olivochromogenes</name>
    <dbReference type="NCBI Taxonomy" id="1963"/>
    <lineage>
        <taxon>Bacteria</taxon>
        <taxon>Bacillati</taxon>
        <taxon>Actinomycetota</taxon>
        <taxon>Actinomycetes</taxon>
        <taxon>Kitasatosporales</taxon>
        <taxon>Streptomycetaceae</taxon>
        <taxon>Streptomyces</taxon>
    </lineage>
</organism>
<protein>
    <submittedName>
        <fullName evidence="1">Peptidoglycan-binding protein</fullName>
    </submittedName>
</protein>
<dbReference type="Gene3D" id="1.10.101.10">
    <property type="entry name" value="PGBD-like superfamily/PGBD"/>
    <property type="match status" value="1"/>
</dbReference>
<comment type="caution">
    <text evidence="1">The sequence shown here is derived from an EMBL/GenBank/DDBJ whole genome shotgun (WGS) entry which is preliminary data.</text>
</comment>
<reference evidence="2" key="1">
    <citation type="submission" date="2017-05" db="EMBL/GenBank/DDBJ databases">
        <title>Streptomyces olivochromogenes NBRC 3561 whole genome shotgun sequence.</title>
        <authorList>
            <person name="Dohra H."/>
            <person name="Kodani S."/>
        </authorList>
    </citation>
    <scope>NUCLEOTIDE SEQUENCE [LARGE SCALE GENOMIC DNA]</scope>
    <source>
        <strain evidence="2">NBRC 3561</strain>
    </source>
</reference>
<dbReference type="RefSeq" id="WP_235613904.1">
    <property type="nucleotide sequence ID" value="NZ_BDQI01000034.1"/>
</dbReference>
<evidence type="ECO:0000313" key="1">
    <source>
        <dbReference type="EMBL" id="GAX57345.1"/>
    </source>
</evidence>
<dbReference type="EMBL" id="BDQI01000034">
    <property type="protein sequence ID" value="GAX57345.1"/>
    <property type="molecule type" value="Genomic_DNA"/>
</dbReference>